<dbReference type="Pfam" id="PF02633">
    <property type="entry name" value="Creatininase"/>
    <property type="match status" value="1"/>
</dbReference>
<protein>
    <submittedName>
        <fullName evidence="6">Creatininase family protein</fullName>
    </submittedName>
</protein>
<evidence type="ECO:0000256" key="5">
    <source>
        <dbReference type="ARBA" id="ARBA00024029"/>
    </source>
</evidence>
<evidence type="ECO:0000256" key="1">
    <source>
        <dbReference type="ARBA" id="ARBA00001947"/>
    </source>
</evidence>
<organism evidence="6 7">
    <name type="scientific">Bosea rubneri</name>
    <dbReference type="NCBI Taxonomy" id="3075434"/>
    <lineage>
        <taxon>Bacteria</taxon>
        <taxon>Pseudomonadati</taxon>
        <taxon>Pseudomonadota</taxon>
        <taxon>Alphaproteobacteria</taxon>
        <taxon>Hyphomicrobiales</taxon>
        <taxon>Boseaceae</taxon>
        <taxon>Bosea</taxon>
    </lineage>
</organism>
<evidence type="ECO:0000256" key="3">
    <source>
        <dbReference type="ARBA" id="ARBA00022801"/>
    </source>
</evidence>
<gene>
    <name evidence="6" type="ORF">RKE40_19230</name>
</gene>
<accession>A0ABU3SBA1</accession>
<dbReference type="Gene3D" id="3.40.50.10310">
    <property type="entry name" value="Creatininase"/>
    <property type="match status" value="1"/>
</dbReference>
<name>A0ABU3SBA1_9HYPH</name>
<dbReference type="EMBL" id="JAWDID010000032">
    <property type="protein sequence ID" value="MDU0342034.1"/>
    <property type="molecule type" value="Genomic_DNA"/>
</dbReference>
<evidence type="ECO:0000256" key="2">
    <source>
        <dbReference type="ARBA" id="ARBA00022723"/>
    </source>
</evidence>
<keyword evidence="3" id="KW-0378">Hydrolase</keyword>
<comment type="similarity">
    <text evidence="5">Belongs to the creatininase superfamily.</text>
</comment>
<dbReference type="RefSeq" id="WP_316019832.1">
    <property type="nucleotide sequence ID" value="NZ_JAWDID010000032.1"/>
</dbReference>
<dbReference type="PANTHER" id="PTHR35005">
    <property type="entry name" value="3-DEHYDRO-SCYLLO-INOSOSE HYDROLASE"/>
    <property type="match status" value="1"/>
</dbReference>
<evidence type="ECO:0000313" key="6">
    <source>
        <dbReference type="EMBL" id="MDU0342034.1"/>
    </source>
</evidence>
<dbReference type="SUPFAM" id="SSF102215">
    <property type="entry name" value="Creatininase"/>
    <property type="match status" value="1"/>
</dbReference>
<evidence type="ECO:0000313" key="7">
    <source>
        <dbReference type="Proteomes" id="UP001254257"/>
    </source>
</evidence>
<dbReference type="InterPro" id="IPR024087">
    <property type="entry name" value="Creatininase-like_sf"/>
</dbReference>
<reference evidence="6 7" key="1">
    <citation type="submission" date="2023-09" db="EMBL/GenBank/DDBJ databases">
        <title>Whole genome shotgun sequencing (WGS) of Bosea sp. ZW T0_25, isolated from stored onions (Allium cepa).</title>
        <authorList>
            <person name="Stoll D.A."/>
            <person name="Huch M."/>
        </authorList>
    </citation>
    <scope>NUCLEOTIDE SEQUENCE [LARGE SCALE GENOMIC DNA]</scope>
    <source>
        <strain evidence="6 7">ZW T0_25</strain>
    </source>
</reference>
<sequence length="252" mass="27401">MASVLWQELTAEELRAKAANDAVVVLPVASMEQHGPHLAVGVDTVLCGAVCKLAAERAADLEVVVAPTLWCGMAEHHMAFGGTFTFDIPTYRAVLLSLLKSLERHGFHRVVIVNGHGGNIAALSAFLPDFARETSLSIRATTYFLLAQQEMAPFMEDQTSVMHACEVESAMMMAIAPDLVRNDRLPEAFGMRDADPAALMRPTVARYRPFREMTETGVIGDARKATPEKGRAFLDAAADALARLLRERGDHA</sequence>
<proteinExistence type="inferred from homology"/>
<dbReference type="Proteomes" id="UP001254257">
    <property type="component" value="Unassembled WGS sequence"/>
</dbReference>
<evidence type="ECO:0000256" key="4">
    <source>
        <dbReference type="ARBA" id="ARBA00022833"/>
    </source>
</evidence>
<dbReference type="InterPro" id="IPR003785">
    <property type="entry name" value="Creatininase/forma_Hydrolase"/>
</dbReference>
<keyword evidence="4" id="KW-0862">Zinc</keyword>
<comment type="caution">
    <text evidence="6">The sequence shown here is derived from an EMBL/GenBank/DDBJ whole genome shotgun (WGS) entry which is preliminary data.</text>
</comment>
<keyword evidence="2" id="KW-0479">Metal-binding</keyword>
<comment type="cofactor">
    <cofactor evidence="1">
        <name>Zn(2+)</name>
        <dbReference type="ChEBI" id="CHEBI:29105"/>
    </cofactor>
</comment>
<dbReference type="PANTHER" id="PTHR35005:SF1">
    <property type="entry name" value="2-AMINO-5-FORMYLAMINO-6-RIBOSYLAMINOPYRIMIDIN-4(3H)-ONE 5'-MONOPHOSPHATE DEFORMYLASE"/>
    <property type="match status" value="1"/>
</dbReference>
<keyword evidence="7" id="KW-1185">Reference proteome</keyword>